<dbReference type="OrthoDB" id="3553547at2759"/>
<keyword evidence="1" id="KW-0175">Coiled coil</keyword>
<feature type="compositionally biased region" description="Polar residues" evidence="2">
    <location>
        <begin position="59"/>
        <end position="71"/>
    </location>
</feature>
<sequence>METAVCSPSSLAPRLDTAPVHVHLDAHDNQATTDPSALDRALSRARADMKGSDRRRLASSDTSTPSSRVTTPNPQPNPAPPSRHPLPPSVGPLAVIPPPPPPSPLPLSTHSPGQTTRDSSATPKAVLGQLPWPRFDPASNDARQPQQGPGASRPLPQPAPSNPPPDARFLSSRDGRQSQARPISSVPPAANMTQHQMKTKDTWSSVPQKPHGSKTLHFPPSRPTLHTSDKHAQAQSQGNIEPRFIRQMTQHVRNSESELSTFSLSRPARTMSSSSASSSEHDPIAYRNTRIFPPQFPAPPTSRSSAPRTRSLATNRITTWVSRYEKARSPARTHPRATGSTTTSEQRSSAEDDASVVSDASSYAEVQLLWQQLKGKRAKVGDIQRQMARRRQELRSLRRRQDEADNAFMSVIRPMLVNQWRLPPASAQILDSRMATMQDLRDEYHCRESDYEALELMVDDEERKLNGLETRFFSLLAAGQNRVEHAAPCHVSPSEAESGPPSDVPLELRGISADKPSEDLHPLYVELTSAVGDFENAKEEYQDLLYVKEQYEFESKLKWSTGKGTTAEADDFFTEFPTEEARMKGEVSRLESKVESLKKLCESKKVMRKHMSVRMAYALDPRTKFEELELEDKASVLARHASLAHAVFPEILSQLDHVLAEPEPMTSLQALRAAARAPQDTAENKERQRLAAKEYSIDSLMAGGEAGGRGDLVNRWLLQQLRLSPLNVQLLHSTFVASRSLRIRDVWRWQRDVLYYWWRDNTMDAAEDTTKRIKSVASNDASCPGTPLMSRAASDGHLGCYDDHLARLESDSAVTATG</sequence>
<feature type="compositionally biased region" description="Polar residues" evidence="2">
    <location>
        <begin position="191"/>
        <end position="207"/>
    </location>
</feature>
<feature type="region of interest" description="Disordered" evidence="2">
    <location>
        <begin position="256"/>
        <end position="356"/>
    </location>
</feature>
<dbReference type="EMBL" id="JAAVMX010000005">
    <property type="protein sequence ID" value="KAF4508786.1"/>
    <property type="molecule type" value="Genomic_DNA"/>
</dbReference>
<feature type="compositionally biased region" description="Pro residues" evidence="2">
    <location>
        <begin position="155"/>
        <end position="166"/>
    </location>
</feature>
<feature type="compositionally biased region" description="Polar residues" evidence="2">
    <location>
        <begin position="113"/>
        <end position="122"/>
    </location>
</feature>
<feature type="compositionally biased region" description="Pro residues" evidence="2">
    <location>
        <begin position="73"/>
        <end position="105"/>
    </location>
</feature>
<feature type="compositionally biased region" description="Basic and acidic residues" evidence="2">
    <location>
        <begin position="45"/>
        <end position="58"/>
    </location>
</feature>
<evidence type="ECO:0000256" key="1">
    <source>
        <dbReference type="SAM" id="Coils"/>
    </source>
</evidence>
<reference evidence="3 4" key="1">
    <citation type="journal article" date="2020" name="Genome Biol. Evol.">
        <title>A new high-quality draft genome assembly of the Chinese cordyceps Ophiocordyceps sinensis.</title>
        <authorList>
            <person name="Shu R."/>
            <person name="Zhang J."/>
            <person name="Meng Q."/>
            <person name="Zhang H."/>
            <person name="Zhou G."/>
            <person name="Li M."/>
            <person name="Wu P."/>
            <person name="Zhao Y."/>
            <person name="Chen C."/>
            <person name="Qin Q."/>
        </authorList>
    </citation>
    <scope>NUCLEOTIDE SEQUENCE [LARGE SCALE GENOMIC DNA]</scope>
    <source>
        <strain evidence="3 4">IOZ07</strain>
    </source>
</reference>
<feature type="compositionally biased region" description="Low complexity" evidence="2">
    <location>
        <begin position="301"/>
        <end position="314"/>
    </location>
</feature>
<comment type="caution">
    <text evidence="3">The sequence shown here is derived from an EMBL/GenBank/DDBJ whole genome shotgun (WGS) entry which is preliminary data.</text>
</comment>
<feature type="compositionally biased region" description="Polar residues" evidence="2">
    <location>
        <begin position="338"/>
        <end position="347"/>
    </location>
</feature>
<proteinExistence type="predicted"/>
<feature type="region of interest" description="Disordered" evidence="2">
    <location>
        <begin position="45"/>
        <end position="239"/>
    </location>
</feature>
<dbReference type="AlphaFoldDB" id="A0A8H4PQZ8"/>
<evidence type="ECO:0000313" key="3">
    <source>
        <dbReference type="EMBL" id="KAF4508786.1"/>
    </source>
</evidence>
<evidence type="ECO:0000313" key="4">
    <source>
        <dbReference type="Proteomes" id="UP000557566"/>
    </source>
</evidence>
<feature type="coiled-coil region" evidence="1">
    <location>
        <begin position="380"/>
        <end position="407"/>
    </location>
</feature>
<dbReference type="Proteomes" id="UP000557566">
    <property type="component" value="Unassembled WGS sequence"/>
</dbReference>
<protein>
    <submittedName>
        <fullName evidence="3">Uncharacterized protein</fullName>
    </submittedName>
</protein>
<organism evidence="3 4">
    <name type="scientific">Ophiocordyceps sinensis</name>
    <dbReference type="NCBI Taxonomy" id="72228"/>
    <lineage>
        <taxon>Eukaryota</taxon>
        <taxon>Fungi</taxon>
        <taxon>Dikarya</taxon>
        <taxon>Ascomycota</taxon>
        <taxon>Pezizomycotina</taxon>
        <taxon>Sordariomycetes</taxon>
        <taxon>Hypocreomycetidae</taxon>
        <taxon>Hypocreales</taxon>
        <taxon>Ophiocordycipitaceae</taxon>
        <taxon>Ophiocordyceps</taxon>
    </lineage>
</organism>
<evidence type="ECO:0000256" key="2">
    <source>
        <dbReference type="SAM" id="MobiDB-lite"/>
    </source>
</evidence>
<keyword evidence="4" id="KW-1185">Reference proteome</keyword>
<name>A0A8H4PQZ8_9HYPO</name>
<gene>
    <name evidence="3" type="ORF">G6O67_005125</name>
</gene>
<accession>A0A8H4PQZ8</accession>